<dbReference type="Proteomes" id="UP000604273">
    <property type="component" value="Unassembled WGS sequence"/>
</dbReference>
<dbReference type="FunFam" id="3.40.50.10260:FF:000007">
    <property type="entry name" value="YjeF N-terminal domain-like protein"/>
    <property type="match status" value="1"/>
</dbReference>
<dbReference type="InterPro" id="IPR036652">
    <property type="entry name" value="YjeF_N_dom_sf"/>
</dbReference>
<sequence length="710" mass="76694">MATQFIGLHMRVVLRDPPGSELTGTVGNVQAGSGLTLTNVFVSDTKQWLPHLQVHAANIADLAEVKNGRSATYAPAPAEQIAAPFISQPPPQPAFVDPAILSLGRPPAVLTPTGSDSRVPLEDGRAELQVAPMSAAVSTPGRPTPDHELTGSVSNLAINEAVQEMDNGQPIEGQAPRSAKKKNYNNRRSRQSKQGKGQRAEDDGQAIEGSPASGRGKGWRQTPILQSTSSFQPFHSLKRSSKGRKGLLDNGWASEDVTEEMGEFDFENNLAKFDKRTIFDQMRKEDQIDDASRLVSHNRKPKPGTAGGKNLHYTENVLDLPSSTKKDADFWNSEADDGLNEAERLSGREVRSGQGNRRADSKSGPSRRSQSRKASAVAISGGLPLSRVNSGQGHPPGLYLVPSHKRLETVSALQMLNLENIAANEIGLTEQLMAENGGRGIAEVALVALSDPAIKVRFGLAGANPSSSATLTSPVVVILAGNNKSGIRAIAAARHLRNKNVNMLVCLVGIEREKDLLEDLRQQIQLYRAFGGKILGKADLFEHLRKASSSGPPVSVSLIIDALLGLTISFEELRTGDQAAVYELMEWANRNEAFVLSVDVPTGIDPTSGKVAVIDGSRLFVKPRYVVAMGAPKRGLLEAVTPPDEDDPQNMNNAGHEEEWRLFIADIGLGSAVWRKAGTKIRRGIDFDEKWLLEMKYRDGQQDGTDSDEE</sequence>
<comment type="subcellular location">
    <subcellularLocation>
        <location evidence="1">Cytoplasm</location>
        <location evidence="1">P-body</location>
    </subcellularLocation>
</comment>
<dbReference type="PANTHER" id="PTHR13612:SF0">
    <property type="entry name" value="ENHANCER OF MRNA-DECAPPING PROTEIN 3"/>
    <property type="match status" value="1"/>
</dbReference>
<dbReference type="PROSITE" id="PS51385">
    <property type="entry name" value="YJEF_N"/>
    <property type="match status" value="1"/>
</dbReference>
<dbReference type="PANTHER" id="PTHR13612">
    <property type="entry name" value="ENHANCER OF MRNA-DECAPPING PROTEIN 3"/>
    <property type="match status" value="1"/>
</dbReference>
<dbReference type="InterPro" id="IPR025762">
    <property type="entry name" value="DFDF"/>
</dbReference>
<evidence type="ECO:0000313" key="8">
    <source>
        <dbReference type="EMBL" id="KAF4950699.1"/>
    </source>
</evidence>
<accession>A0A8H4T3N5</accession>
<keyword evidence="4" id="KW-0963">Cytoplasm</keyword>
<comment type="caution">
    <text evidence="8">The sequence shown here is derived from an EMBL/GenBank/DDBJ whole genome shotgun (WGS) entry which is preliminary data.</text>
</comment>
<dbReference type="InterPro" id="IPR004443">
    <property type="entry name" value="YjeF_N_dom"/>
</dbReference>
<dbReference type="AlphaFoldDB" id="A0A8H4T3N5"/>
<feature type="region of interest" description="Disordered" evidence="5">
    <location>
        <begin position="289"/>
        <end position="315"/>
    </location>
</feature>
<protein>
    <recommendedName>
        <fullName evidence="3">Enhancer of mRNA-decapping protein 3</fullName>
    </recommendedName>
</protein>
<keyword evidence="9" id="KW-1185">Reference proteome</keyword>
<dbReference type="PROSITE" id="PS51512">
    <property type="entry name" value="DFDF"/>
    <property type="match status" value="1"/>
</dbReference>
<evidence type="ECO:0000313" key="9">
    <source>
        <dbReference type="Proteomes" id="UP000604273"/>
    </source>
</evidence>
<feature type="compositionally biased region" description="Polar residues" evidence="5">
    <location>
        <begin position="223"/>
        <end position="233"/>
    </location>
</feature>
<dbReference type="Pfam" id="PF03853">
    <property type="entry name" value="YjeF_N"/>
    <property type="match status" value="1"/>
</dbReference>
<evidence type="ECO:0000256" key="4">
    <source>
        <dbReference type="ARBA" id="ARBA00022490"/>
    </source>
</evidence>
<feature type="region of interest" description="Disordered" evidence="5">
    <location>
        <begin position="337"/>
        <end position="393"/>
    </location>
</feature>
<feature type="compositionally biased region" description="Basic residues" evidence="5">
    <location>
        <begin position="178"/>
        <end position="193"/>
    </location>
</feature>
<dbReference type="Gene3D" id="3.40.50.10260">
    <property type="entry name" value="YjeF N-terminal domain"/>
    <property type="match status" value="1"/>
</dbReference>
<dbReference type="GO" id="GO:0033962">
    <property type="term" value="P:P-body assembly"/>
    <property type="evidence" value="ECO:0007669"/>
    <property type="project" value="TreeGrafter"/>
</dbReference>
<proteinExistence type="inferred from homology"/>
<feature type="compositionally biased region" description="Basic and acidic residues" evidence="5">
    <location>
        <begin position="341"/>
        <end position="361"/>
    </location>
</feature>
<dbReference type="EMBL" id="JABFAI010000199">
    <property type="protein sequence ID" value="KAF4950699.1"/>
    <property type="molecule type" value="Genomic_DNA"/>
</dbReference>
<dbReference type="InterPro" id="IPR019050">
    <property type="entry name" value="FDF_dom"/>
</dbReference>
<dbReference type="SUPFAM" id="SSF64153">
    <property type="entry name" value="YjeF N-terminal domain-like"/>
    <property type="match status" value="1"/>
</dbReference>
<evidence type="ECO:0000259" key="7">
    <source>
        <dbReference type="PROSITE" id="PS51512"/>
    </source>
</evidence>
<dbReference type="GO" id="GO:0003729">
    <property type="term" value="F:mRNA binding"/>
    <property type="evidence" value="ECO:0007669"/>
    <property type="project" value="TreeGrafter"/>
</dbReference>
<reference evidence="8" key="2">
    <citation type="submission" date="2020-05" db="EMBL/GenBank/DDBJ databases">
        <authorList>
            <person name="Kim H.-S."/>
            <person name="Proctor R.H."/>
            <person name="Brown D.W."/>
        </authorList>
    </citation>
    <scope>NUCLEOTIDE SEQUENCE</scope>
    <source>
        <strain evidence="8">NRRL 45417</strain>
    </source>
</reference>
<evidence type="ECO:0000256" key="2">
    <source>
        <dbReference type="ARBA" id="ARBA00006610"/>
    </source>
</evidence>
<feature type="region of interest" description="Disordered" evidence="5">
    <location>
        <begin position="168"/>
        <end position="249"/>
    </location>
</feature>
<feature type="compositionally biased region" description="Basic residues" evidence="5">
    <location>
        <begin position="236"/>
        <end position="245"/>
    </location>
</feature>
<comment type="similarity">
    <text evidence="2">Belongs to the EDC3 family.</text>
</comment>
<gene>
    <name evidence="8" type="ORF">FGADI_8033</name>
</gene>
<evidence type="ECO:0000256" key="1">
    <source>
        <dbReference type="ARBA" id="ARBA00004201"/>
    </source>
</evidence>
<dbReference type="GO" id="GO:0000932">
    <property type="term" value="C:P-body"/>
    <property type="evidence" value="ECO:0007669"/>
    <property type="project" value="UniProtKB-SubCell"/>
</dbReference>
<dbReference type="Pfam" id="PF09532">
    <property type="entry name" value="FDF"/>
    <property type="match status" value="1"/>
</dbReference>
<evidence type="ECO:0000259" key="6">
    <source>
        <dbReference type="PROSITE" id="PS51385"/>
    </source>
</evidence>
<name>A0A8H4T3N5_9HYPO</name>
<organism evidence="8 9">
    <name type="scientific">Fusarium gaditjirri</name>
    <dbReference type="NCBI Taxonomy" id="282569"/>
    <lineage>
        <taxon>Eukaryota</taxon>
        <taxon>Fungi</taxon>
        <taxon>Dikarya</taxon>
        <taxon>Ascomycota</taxon>
        <taxon>Pezizomycotina</taxon>
        <taxon>Sordariomycetes</taxon>
        <taxon>Hypocreomycetidae</taxon>
        <taxon>Hypocreales</taxon>
        <taxon>Nectriaceae</taxon>
        <taxon>Fusarium</taxon>
        <taxon>Fusarium nisikadoi species complex</taxon>
    </lineage>
</organism>
<evidence type="ECO:0000256" key="5">
    <source>
        <dbReference type="SAM" id="MobiDB-lite"/>
    </source>
</evidence>
<dbReference type="SMART" id="SM01199">
    <property type="entry name" value="FDF"/>
    <property type="match status" value="1"/>
</dbReference>
<feature type="domain" description="DFDF" evidence="7">
    <location>
        <begin position="252"/>
        <end position="288"/>
    </location>
</feature>
<evidence type="ECO:0000256" key="3">
    <source>
        <dbReference type="ARBA" id="ARBA00015797"/>
    </source>
</evidence>
<feature type="domain" description="YjeF N-terminal" evidence="6">
    <location>
        <begin position="415"/>
        <end position="675"/>
    </location>
</feature>
<reference evidence="8" key="1">
    <citation type="journal article" date="2020" name="BMC Genomics">
        <title>Correction to: Identification and distribution of gene clusters required for synthesis of sphingolipid metabolism inhibitors in diverse species of the filamentous fungus Fusarium.</title>
        <authorList>
            <person name="Kim H.S."/>
            <person name="Lohmar J.M."/>
            <person name="Busman M."/>
            <person name="Brown D.W."/>
            <person name="Naumann T.A."/>
            <person name="Divon H.H."/>
            <person name="Lysoe E."/>
            <person name="Uhlig S."/>
            <person name="Proctor R.H."/>
        </authorList>
    </citation>
    <scope>NUCLEOTIDE SEQUENCE</scope>
    <source>
        <strain evidence="8">NRRL 45417</strain>
    </source>
</reference>
<dbReference type="OrthoDB" id="10030313at2759"/>
<dbReference type="GO" id="GO:0031087">
    <property type="term" value="P:deadenylation-independent decapping of nuclear-transcribed mRNA"/>
    <property type="evidence" value="ECO:0007669"/>
    <property type="project" value="TreeGrafter"/>
</dbReference>